<keyword evidence="1" id="KW-0732">Signal</keyword>
<keyword evidence="3" id="KW-1185">Reference proteome</keyword>
<evidence type="ECO:0000313" key="3">
    <source>
        <dbReference type="Proteomes" id="UP000799772"/>
    </source>
</evidence>
<evidence type="ECO:0000256" key="1">
    <source>
        <dbReference type="SAM" id="SignalP"/>
    </source>
</evidence>
<dbReference type="EMBL" id="ML978126">
    <property type="protein sequence ID" value="KAF2098716.1"/>
    <property type="molecule type" value="Genomic_DNA"/>
</dbReference>
<dbReference type="AlphaFoldDB" id="A0A9P4IIB6"/>
<gene>
    <name evidence="2" type="ORF">NA57DRAFT_56362</name>
</gene>
<feature type="signal peptide" evidence="1">
    <location>
        <begin position="1"/>
        <end position="24"/>
    </location>
</feature>
<evidence type="ECO:0000313" key="2">
    <source>
        <dbReference type="EMBL" id="KAF2098716.1"/>
    </source>
</evidence>
<comment type="caution">
    <text evidence="2">The sequence shown here is derived from an EMBL/GenBank/DDBJ whole genome shotgun (WGS) entry which is preliminary data.</text>
</comment>
<evidence type="ECO:0008006" key="4">
    <source>
        <dbReference type="Google" id="ProtNLM"/>
    </source>
</evidence>
<dbReference type="Proteomes" id="UP000799772">
    <property type="component" value="Unassembled WGS sequence"/>
</dbReference>
<proteinExistence type="predicted"/>
<protein>
    <recommendedName>
        <fullName evidence="4">Extracellular membrane protein CFEM domain-containing protein</fullName>
    </recommendedName>
</protein>
<accession>A0A9P4IIB6</accession>
<name>A0A9P4IIB6_9PEZI</name>
<reference evidence="2" key="1">
    <citation type="journal article" date="2020" name="Stud. Mycol.">
        <title>101 Dothideomycetes genomes: a test case for predicting lifestyles and emergence of pathogens.</title>
        <authorList>
            <person name="Haridas S."/>
            <person name="Albert R."/>
            <person name="Binder M."/>
            <person name="Bloem J."/>
            <person name="Labutti K."/>
            <person name="Salamov A."/>
            <person name="Andreopoulos B."/>
            <person name="Baker S."/>
            <person name="Barry K."/>
            <person name="Bills G."/>
            <person name="Bluhm B."/>
            <person name="Cannon C."/>
            <person name="Castanera R."/>
            <person name="Culley D."/>
            <person name="Daum C."/>
            <person name="Ezra D."/>
            <person name="Gonzalez J."/>
            <person name="Henrissat B."/>
            <person name="Kuo A."/>
            <person name="Liang C."/>
            <person name="Lipzen A."/>
            <person name="Lutzoni F."/>
            <person name="Magnuson J."/>
            <person name="Mondo S."/>
            <person name="Nolan M."/>
            <person name="Ohm R."/>
            <person name="Pangilinan J."/>
            <person name="Park H.-J."/>
            <person name="Ramirez L."/>
            <person name="Alfaro M."/>
            <person name="Sun H."/>
            <person name="Tritt A."/>
            <person name="Yoshinaga Y."/>
            <person name="Zwiers L.-H."/>
            <person name="Turgeon B."/>
            <person name="Goodwin S."/>
            <person name="Spatafora J."/>
            <person name="Crous P."/>
            <person name="Grigoriev I."/>
        </authorList>
    </citation>
    <scope>NUCLEOTIDE SEQUENCE</scope>
    <source>
        <strain evidence="2">CBS 133067</strain>
    </source>
</reference>
<organism evidence="2 3">
    <name type="scientific">Rhizodiscina lignyota</name>
    <dbReference type="NCBI Taxonomy" id="1504668"/>
    <lineage>
        <taxon>Eukaryota</taxon>
        <taxon>Fungi</taxon>
        <taxon>Dikarya</taxon>
        <taxon>Ascomycota</taxon>
        <taxon>Pezizomycotina</taxon>
        <taxon>Dothideomycetes</taxon>
        <taxon>Pleosporomycetidae</taxon>
        <taxon>Aulographales</taxon>
        <taxon>Rhizodiscinaceae</taxon>
        <taxon>Rhizodiscina</taxon>
    </lineage>
</organism>
<feature type="chain" id="PRO_5040403830" description="Extracellular membrane protein CFEM domain-containing protein" evidence="1">
    <location>
        <begin position="25"/>
        <end position="109"/>
    </location>
</feature>
<sequence>MRFTGSALLAMSALASLFFPVVLADCHNIGDVCNKRSNDNRVVCQCSDHTFRVICDPSTGTWRRHDSCSPGKCNNSLVMLKARLFAAPQPQASTTSRLNTRTVVTEYKS</sequence>